<reference evidence="2 3" key="1">
    <citation type="submission" date="2016-09" db="EMBL/GenBank/DDBJ databases">
        <title>Genomic Taxonomy of the Vibrionaceae.</title>
        <authorList>
            <person name="Gonzalez-Castillo A."/>
            <person name="Gomez-Gil B."/>
            <person name="Enciso-Ibarra K."/>
        </authorList>
    </citation>
    <scope>NUCLEOTIDE SEQUENCE [LARGE SCALE GENOMIC DNA]</scope>
    <source>
        <strain evidence="2 3">CAIM 1902</strain>
    </source>
</reference>
<dbReference type="EMBL" id="MJMH01000035">
    <property type="protein sequence ID" value="OLQ96126.1"/>
    <property type="molecule type" value="Genomic_DNA"/>
</dbReference>
<accession>A0ABX3FPI3</accession>
<comment type="caution">
    <text evidence="2">The sequence shown here is derived from an EMBL/GenBank/DDBJ whole genome shotgun (WGS) entry which is preliminary data.</text>
</comment>
<evidence type="ECO:0000313" key="2">
    <source>
        <dbReference type="EMBL" id="OLQ96126.1"/>
    </source>
</evidence>
<proteinExistence type="predicted"/>
<dbReference type="RefSeq" id="WP_075713397.1">
    <property type="nucleotide sequence ID" value="NZ_AP019655.1"/>
</dbReference>
<evidence type="ECO:0008006" key="4">
    <source>
        <dbReference type="Google" id="ProtNLM"/>
    </source>
</evidence>
<evidence type="ECO:0000313" key="3">
    <source>
        <dbReference type="Proteomes" id="UP000186039"/>
    </source>
</evidence>
<keyword evidence="3" id="KW-1185">Reference proteome</keyword>
<dbReference type="Proteomes" id="UP000186039">
    <property type="component" value="Unassembled WGS sequence"/>
</dbReference>
<name>A0ABX3FPI3_9VIBR</name>
<organism evidence="2 3">
    <name type="scientific">Vibrio panuliri</name>
    <dbReference type="NCBI Taxonomy" id="1381081"/>
    <lineage>
        <taxon>Bacteria</taxon>
        <taxon>Pseudomonadati</taxon>
        <taxon>Pseudomonadota</taxon>
        <taxon>Gammaproteobacteria</taxon>
        <taxon>Vibrionales</taxon>
        <taxon>Vibrionaceae</taxon>
        <taxon>Vibrio</taxon>
    </lineage>
</organism>
<feature type="coiled-coil region" evidence="1">
    <location>
        <begin position="352"/>
        <end position="428"/>
    </location>
</feature>
<protein>
    <recommendedName>
        <fullName evidence="4">Recombinase</fullName>
    </recommendedName>
</protein>
<gene>
    <name evidence="2" type="ORF">BIY20_19965</name>
</gene>
<sequence>MNTRNIRLFHRRINFNSQSVSRKKCEHSLAHSLRISPSTPSAATKKIEWDTSLSANNLIWMCGKTFRLNQFTEKARKQLLERVVPQPKVASQSKMQTRLRQYRLKVKKAIESETIKGNLAVTQLLQQALNAEAEILPELLERFEALDIQRKKQRIKMLDKFIQAHNLLHDKAPANNVYVQEGIIKIPHQWNVGTDVVTLREYIDFTQHFLSEHFPQHEIKLIVGHDDERSANQNTGAHIHYILSGKNRYTGEYDLRKKQIAVVNQYIKNQRIPNVTLFPEDGKLTQKQSRDFGRYFQRMLYDFANRHWLNPKGLVAVFSPESEKRSKRRQKMNEEANLPKSERSHNYYTHQLSLIKQELKQKQMQYEKLSEESECCSIEIDRLLNKQSEISKTNEELEQKTTALKNQNAELEAKHATLSSVVMELTQQVSKMIQGILKQLLLSLHARDSGMRRKSLEYLNMAFKKSEGLPSMFRHVIDDLAEELESKQIDQRTNDKDY</sequence>
<evidence type="ECO:0000256" key="1">
    <source>
        <dbReference type="SAM" id="Coils"/>
    </source>
</evidence>
<keyword evidence="1" id="KW-0175">Coiled coil</keyword>